<feature type="region of interest" description="Disordered" evidence="2">
    <location>
        <begin position="1"/>
        <end position="30"/>
    </location>
</feature>
<feature type="compositionally biased region" description="Acidic residues" evidence="2">
    <location>
        <begin position="293"/>
        <end position="310"/>
    </location>
</feature>
<dbReference type="PANTHER" id="PTHR33820:SF2">
    <property type="entry name" value="COILED-COIL DOMAIN-CONTAINING PROTEIN 17"/>
    <property type="match status" value="1"/>
</dbReference>
<evidence type="ECO:0000256" key="1">
    <source>
        <dbReference type="SAM" id="Coils"/>
    </source>
</evidence>
<organism evidence="3">
    <name type="scientific">Hemiselmis andersenii</name>
    <name type="common">Cryptophyte alga</name>
    <dbReference type="NCBI Taxonomy" id="464988"/>
    <lineage>
        <taxon>Eukaryota</taxon>
        <taxon>Cryptophyceae</taxon>
        <taxon>Cryptomonadales</taxon>
        <taxon>Hemiselmidaceae</taxon>
        <taxon>Hemiselmis</taxon>
    </lineage>
</organism>
<evidence type="ECO:0000313" key="3">
    <source>
        <dbReference type="EMBL" id="CAD8975679.1"/>
    </source>
</evidence>
<dbReference type="AlphaFoldDB" id="A0A7S1EJ12"/>
<proteinExistence type="predicted"/>
<feature type="compositionally biased region" description="Basic and acidic residues" evidence="2">
    <location>
        <begin position="636"/>
        <end position="650"/>
    </location>
</feature>
<dbReference type="InterPro" id="IPR038800">
    <property type="entry name" value="CCDC17"/>
</dbReference>
<accession>A0A7S1EJ12</accession>
<feature type="region of interest" description="Disordered" evidence="2">
    <location>
        <begin position="291"/>
        <end position="323"/>
    </location>
</feature>
<keyword evidence="1" id="KW-0175">Coiled coil</keyword>
<protein>
    <recommendedName>
        <fullName evidence="4">C2 domain-containing protein</fullName>
    </recommendedName>
</protein>
<name>A0A7S1EJ12_HEMAN</name>
<dbReference type="PANTHER" id="PTHR33820">
    <property type="entry name" value="COILED-COIL DOMAIN-CONTAINING PROTEIN 17"/>
    <property type="match status" value="1"/>
</dbReference>
<sequence>MTSRSVRGAKPPKEVKDPGGRLRPVGLGRQPKEEIQSVDWYESVARTDIEKRQAVELKREVGAVGAIVGMSVEHGYDMVALQQEVERLRLERDRVKVNNDLENARMAFKRDEWLLGKRVGVKEAKDLRSQVPRGSLYDPVYGFEVRIDAVTPTPPGKGEAIVLVYGLFEGTTKSGPLKTTQRSAPEYSFKTRMKRARFEVAHDFVKLAPNRNVSLVIEVQVAVGEFSTQAAGWTVLPIFTEEGDVLQGDWSVPVFAPPLSIGIPRDQLNDLPLAQGLPNVLIRLARNRPRSEEFDEYGDTPEPEEFEEEEKPAPDDSQYLLPPNMSLPTPRWVRQEYEIAPPEAPKTPLAGIEGLNSLKMEKDDGRDSKLSGLEGIHERAWVDYVAPPSALKPCSAPDILVVILDAARFLPDNVSVTRATLSLVNEQGVPLTEEATTTDVGDVDSGVHSPRFALAVVLLVQDLSPRTWMSVRIDAVDPMSGNKSVTVGFATLPLLLHPATGRTPSQDQANTYNKDLKAHLDSLDPPEGQQQEEIRRAGIRPPPRLRVQTGGVQIPIRVAPGAYVSRDPSTLGKQPRMPCCTAILRVFLNPTDEDAAAAVEKAGLRAVLDDYLEEEEAAKERERISKMAPQAKRKGQVRDGLGRERDAGDREAEEEEERVLRIVRKLSSNKPPYPTGQYDSSSCHPSGSEGAMYSVRLAQFTKDITIRDSLAQLLDEKTYDSVRGSTAAAREAARNVISKGDEGRLPPTDLTYFCAYNPGVGLKAAVDGANNLPLPGRSRKGAIPICFMGVSSQCNFFTAERMTLDAHANCAIVLDSSVKHPRWAEGYRSIQNVPFRGETGGLIIQVAWLLGHTKEGGWQEKDAKIESVGWTAVSLFTSETLPYVTCGSFVVPLYKGEVPIDVGDKLDVIGVEKTLKKMEEEGRAKLLGEASVLVRLVDLQRGATANPTMPPVCDDANLNLPREWSEKMVASWASGQIRMDGPKVAKYWQVQKGLLEGRTKVFKETHLGKVEKEATFQESMRSILTNITGIQTVEIQTHAAPGSGA</sequence>
<gene>
    <name evidence="3" type="ORF">HAND00432_LOCUS26684</name>
</gene>
<feature type="region of interest" description="Disordered" evidence="2">
    <location>
        <begin position="619"/>
        <end position="685"/>
    </location>
</feature>
<feature type="coiled-coil region" evidence="1">
    <location>
        <begin position="78"/>
        <end position="107"/>
    </location>
</feature>
<evidence type="ECO:0008006" key="4">
    <source>
        <dbReference type="Google" id="ProtNLM"/>
    </source>
</evidence>
<reference evidence="3" key="1">
    <citation type="submission" date="2021-01" db="EMBL/GenBank/DDBJ databases">
        <authorList>
            <person name="Corre E."/>
            <person name="Pelletier E."/>
            <person name="Niang G."/>
            <person name="Scheremetjew M."/>
            <person name="Finn R."/>
            <person name="Kale V."/>
            <person name="Holt S."/>
            <person name="Cochrane G."/>
            <person name="Meng A."/>
            <person name="Brown T."/>
            <person name="Cohen L."/>
        </authorList>
    </citation>
    <scope>NUCLEOTIDE SEQUENCE</scope>
    <source>
        <strain evidence="3">CCMP644</strain>
    </source>
</reference>
<dbReference type="EMBL" id="HBFX01044410">
    <property type="protein sequence ID" value="CAD8975679.1"/>
    <property type="molecule type" value="Transcribed_RNA"/>
</dbReference>
<evidence type="ECO:0000256" key="2">
    <source>
        <dbReference type="SAM" id="MobiDB-lite"/>
    </source>
</evidence>
<feature type="compositionally biased region" description="Basic and acidic residues" evidence="2">
    <location>
        <begin position="11"/>
        <end position="20"/>
    </location>
</feature>